<gene>
    <name evidence="2" type="ORF">BN980_GECA17s01825g</name>
</gene>
<dbReference type="InterPro" id="IPR016181">
    <property type="entry name" value="Acyl_CoA_acyltransferase"/>
</dbReference>
<dbReference type="AlphaFoldDB" id="A0A0J9XHY4"/>
<protein>
    <recommendedName>
        <fullName evidence="1">LYC1 C-terminal domain-containing protein</fullName>
    </recommendedName>
</protein>
<evidence type="ECO:0000259" key="1">
    <source>
        <dbReference type="Pfam" id="PF22998"/>
    </source>
</evidence>
<feature type="domain" description="LYC1 C-terminal" evidence="1">
    <location>
        <begin position="186"/>
        <end position="394"/>
    </location>
</feature>
<dbReference type="SUPFAM" id="SSF55729">
    <property type="entry name" value="Acyl-CoA N-acyltransferases (Nat)"/>
    <property type="match status" value="1"/>
</dbReference>
<comment type="caution">
    <text evidence="2">The sequence shown here is derived from an EMBL/GenBank/DDBJ whole genome shotgun (WGS) entry which is preliminary data.</text>
</comment>
<dbReference type="PANTHER" id="PTHR34815">
    <property type="entry name" value="LYSINE ACETYLTRANSFERASE"/>
    <property type="match status" value="1"/>
</dbReference>
<dbReference type="Pfam" id="PF22998">
    <property type="entry name" value="GNAT_LYC1-like"/>
    <property type="match status" value="1"/>
</dbReference>
<dbReference type="Proteomes" id="UP000242525">
    <property type="component" value="Unassembled WGS sequence"/>
</dbReference>
<organism evidence="2 3">
    <name type="scientific">Geotrichum candidum</name>
    <name type="common">Oospora lactis</name>
    <name type="synonym">Dipodascus geotrichum</name>
    <dbReference type="NCBI Taxonomy" id="1173061"/>
    <lineage>
        <taxon>Eukaryota</taxon>
        <taxon>Fungi</taxon>
        <taxon>Dikarya</taxon>
        <taxon>Ascomycota</taxon>
        <taxon>Saccharomycotina</taxon>
        <taxon>Dipodascomycetes</taxon>
        <taxon>Dipodascales</taxon>
        <taxon>Dipodascaceae</taxon>
        <taxon>Geotrichum</taxon>
    </lineage>
</organism>
<dbReference type="InterPro" id="IPR053013">
    <property type="entry name" value="LAT"/>
</dbReference>
<dbReference type="InterPro" id="IPR055100">
    <property type="entry name" value="GNAT_LYC1-like"/>
</dbReference>
<accession>A0A0J9XHY4</accession>
<dbReference type="PANTHER" id="PTHR34815:SF2">
    <property type="entry name" value="N-ACETYLTRANSFERASE DOMAIN-CONTAINING PROTEIN"/>
    <property type="match status" value="1"/>
</dbReference>
<dbReference type="Gene3D" id="3.40.630.30">
    <property type="match status" value="1"/>
</dbReference>
<reference evidence="2" key="1">
    <citation type="submission" date="2014-03" db="EMBL/GenBank/DDBJ databases">
        <authorList>
            <person name="Casaregola S."/>
        </authorList>
    </citation>
    <scope>NUCLEOTIDE SEQUENCE [LARGE SCALE GENOMIC DNA]</scope>
    <source>
        <strain evidence="2">CLIB 918</strain>
    </source>
</reference>
<dbReference type="EMBL" id="CCBN010000017">
    <property type="protein sequence ID" value="CDO56907.1"/>
    <property type="molecule type" value="Genomic_DNA"/>
</dbReference>
<proteinExistence type="predicted"/>
<evidence type="ECO:0000313" key="2">
    <source>
        <dbReference type="EMBL" id="CDO56907.1"/>
    </source>
</evidence>
<name>A0A0J9XHY4_GEOCN</name>
<evidence type="ECO:0000313" key="3">
    <source>
        <dbReference type="Proteomes" id="UP000242525"/>
    </source>
</evidence>
<sequence length="395" mass="44796">MTYRLREISSREEIDYNHKLNYIEWGQSITLDQYLEREIHLANQSSCTNDGAKFWSYEQQDPATKAWTVVSSCETLTRPAMYKVKGSPVKDTTSISIGAVFTPKEYRGKGYAKDMLDRLMERFDEEKGAFPQYNQLSPDALEHSFSVLWSEVGYYYSKFGYDLTEVREIGFPVPEVAPAGEEEAAVADKFIEEEDIPAFAERDTAQFAQDLDAWTEADGTTRIAITPGADVHELTHARVAFLAPLIRPTEHASIHTVHYGAQLDGVTLLWSQDFGNNKLNILRVYSEREFAPGSADEQAFLQALMGLLQAAAREARRWNLKKVTLWLQDLPGLDEAKPDLLEKVAAHIKADIGYDAEIYERKTSWPMVRLWQGQKALAGGSEQVKLVKDGKYAWY</sequence>
<dbReference type="STRING" id="1173061.A0A0J9XHY4"/>
<keyword evidence="3" id="KW-1185">Reference proteome</keyword>
<dbReference type="OrthoDB" id="2020070at2759"/>